<keyword evidence="2" id="KW-1185">Reference proteome</keyword>
<proteinExistence type="predicted"/>
<dbReference type="InterPro" id="IPR019683">
    <property type="entry name" value="SirA"/>
</dbReference>
<dbReference type="Pfam" id="PF10747">
    <property type="entry name" value="SirA"/>
    <property type="match status" value="1"/>
</dbReference>
<dbReference type="Gene3D" id="3.30.310.250">
    <property type="entry name" value="Sporulation inhibitor of replication protein SirA"/>
    <property type="match status" value="1"/>
</dbReference>
<evidence type="ECO:0000313" key="1">
    <source>
        <dbReference type="EMBL" id="GEN30518.1"/>
    </source>
</evidence>
<reference evidence="1 2" key="1">
    <citation type="submission" date="2019-07" db="EMBL/GenBank/DDBJ databases">
        <title>Whole genome shotgun sequence of Cerasibacillus quisquiliarum NBRC 102429.</title>
        <authorList>
            <person name="Hosoyama A."/>
            <person name="Uohara A."/>
            <person name="Ohji S."/>
            <person name="Ichikawa N."/>
        </authorList>
    </citation>
    <scope>NUCLEOTIDE SEQUENCE [LARGE SCALE GENOMIC DNA]</scope>
    <source>
        <strain evidence="1 2">NBRC 102429</strain>
    </source>
</reference>
<sequence length="151" mass="18352">MMRIYSIYWIKETFTKHFFYKSDIVYRFIKTYHATKRDDLVKQFHYITHSFSQTKVHSQLNKHLSNNYQIQYEGNSIMISSSDKTITLYIFEKYIVLYCQSLADAETILFPIFRLLDFNFFILSHTHHHFGWMSSLMDKKDKISRNEVLYS</sequence>
<dbReference type="OrthoDB" id="2736584at2"/>
<accession>A0A511UXN2</accession>
<name>A0A511UXN2_9BACI</name>
<dbReference type="AlphaFoldDB" id="A0A511UXN2"/>
<evidence type="ECO:0008006" key="3">
    <source>
        <dbReference type="Google" id="ProtNLM"/>
    </source>
</evidence>
<dbReference type="InterPro" id="IPR038449">
    <property type="entry name" value="SirA_sf"/>
</dbReference>
<evidence type="ECO:0000313" key="2">
    <source>
        <dbReference type="Proteomes" id="UP000321491"/>
    </source>
</evidence>
<dbReference type="RefSeq" id="WP_146935850.1">
    <property type="nucleotide sequence ID" value="NZ_BJXW01000008.1"/>
</dbReference>
<gene>
    <name evidence="1" type="ORF">CQU01_07560</name>
</gene>
<dbReference type="EMBL" id="BJXW01000008">
    <property type="protein sequence ID" value="GEN30518.1"/>
    <property type="molecule type" value="Genomic_DNA"/>
</dbReference>
<protein>
    <recommendedName>
        <fullName evidence="3">Sporulation inhibitor of replication protein SirA</fullName>
    </recommendedName>
</protein>
<organism evidence="1 2">
    <name type="scientific">Cerasibacillus quisquiliarum</name>
    <dbReference type="NCBI Taxonomy" id="227865"/>
    <lineage>
        <taxon>Bacteria</taxon>
        <taxon>Bacillati</taxon>
        <taxon>Bacillota</taxon>
        <taxon>Bacilli</taxon>
        <taxon>Bacillales</taxon>
        <taxon>Bacillaceae</taxon>
        <taxon>Cerasibacillus</taxon>
    </lineage>
</organism>
<comment type="caution">
    <text evidence="1">The sequence shown here is derived from an EMBL/GenBank/DDBJ whole genome shotgun (WGS) entry which is preliminary data.</text>
</comment>
<dbReference type="Proteomes" id="UP000321491">
    <property type="component" value="Unassembled WGS sequence"/>
</dbReference>